<accession>A0A7W5C4V0</accession>
<reference evidence="1 2" key="1">
    <citation type="submission" date="2020-08" db="EMBL/GenBank/DDBJ databases">
        <title>Genomic Encyclopedia of Type Strains, Phase III (KMG-III): the genomes of soil and plant-associated and newly described type strains.</title>
        <authorList>
            <person name="Whitman W."/>
        </authorList>
    </citation>
    <scope>NUCLEOTIDE SEQUENCE [LARGE SCALE GENOMIC DNA]</scope>
    <source>
        <strain evidence="1 2">CECT 8234</strain>
    </source>
</reference>
<dbReference type="AlphaFoldDB" id="A0A7W5C4V0"/>
<comment type="caution">
    <text evidence="1">The sequence shown here is derived from an EMBL/GenBank/DDBJ whole genome shotgun (WGS) entry which is preliminary data.</text>
</comment>
<dbReference type="RefSeq" id="WP_281379020.1">
    <property type="nucleotide sequence ID" value="NZ_JACHXW010000003.1"/>
</dbReference>
<dbReference type="Proteomes" id="UP000518605">
    <property type="component" value="Unassembled WGS sequence"/>
</dbReference>
<proteinExistence type="predicted"/>
<evidence type="ECO:0000313" key="2">
    <source>
        <dbReference type="Proteomes" id="UP000518605"/>
    </source>
</evidence>
<gene>
    <name evidence="1" type="ORF">FHS16_001290</name>
</gene>
<protein>
    <submittedName>
        <fullName evidence="1">Uncharacterized protein</fullName>
    </submittedName>
</protein>
<dbReference type="EMBL" id="JACHXW010000003">
    <property type="protein sequence ID" value="MBB3151247.1"/>
    <property type="molecule type" value="Genomic_DNA"/>
</dbReference>
<name>A0A7W5C4V0_9BACL</name>
<organism evidence="1 2">
    <name type="scientific">Paenibacillus endophyticus</name>
    <dbReference type="NCBI Taxonomy" id="1294268"/>
    <lineage>
        <taxon>Bacteria</taxon>
        <taxon>Bacillati</taxon>
        <taxon>Bacillota</taxon>
        <taxon>Bacilli</taxon>
        <taxon>Bacillales</taxon>
        <taxon>Paenibacillaceae</taxon>
        <taxon>Paenibacillus</taxon>
    </lineage>
</organism>
<sequence>MYVPDTALTKQLDQTAEQKARAAANGSPHGLEFQYRAFYMVHCG</sequence>
<evidence type="ECO:0000313" key="1">
    <source>
        <dbReference type="EMBL" id="MBB3151247.1"/>
    </source>
</evidence>
<keyword evidence="2" id="KW-1185">Reference proteome</keyword>